<dbReference type="Gene3D" id="1.10.10.10">
    <property type="entry name" value="Winged helix-like DNA-binding domain superfamily/Winged helix DNA-binding domain"/>
    <property type="match status" value="1"/>
</dbReference>
<evidence type="ECO:0000256" key="1">
    <source>
        <dbReference type="ARBA" id="ARBA00023015"/>
    </source>
</evidence>
<dbReference type="GO" id="GO:0045892">
    <property type="term" value="P:negative regulation of DNA-templated transcription"/>
    <property type="evidence" value="ECO:0007669"/>
    <property type="project" value="TreeGrafter"/>
</dbReference>
<dbReference type="SMART" id="SM00346">
    <property type="entry name" value="HTH_ICLR"/>
    <property type="match status" value="1"/>
</dbReference>
<dbReference type="InterPro" id="IPR050707">
    <property type="entry name" value="HTH_MetabolicPath_Reg"/>
</dbReference>
<evidence type="ECO:0000256" key="2">
    <source>
        <dbReference type="ARBA" id="ARBA00023125"/>
    </source>
</evidence>
<feature type="domain" description="IclR-ED" evidence="5">
    <location>
        <begin position="69"/>
        <end position="253"/>
    </location>
</feature>
<dbReference type="GO" id="GO:0003677">
    <property type="term" value="F:DNA binding"/>
    <property type="evidence" value="ECO:0007669"/>
    <property type="project" value="UniProtKB-KW"/>
</dbReference>
<dbReference type="PROSITE" id="PS51077">
    <property type="entry name" value="HTH_ICLR"/>
    <property type="match status" value="1"/>
</dbReference>
<dbReference type="SUPFAM" id="SSF46785">
    <property type="entry name" value="Winged helix' DNA-binding domain"/>
    <property type="match status" value="1"/>
</dbReference>
<dbReference type="NCBIfam" id="TIGR02431">
    <property type="entry name" value="pcaR_pcaU"/>
    <property type="match status" value="1"/>
</dbReference>
<evidence type="ECO:0000313" key="7">
    <source>
        <dbReference type="Proteomes" id="UP000285710"/>
    </source>
</evidence>
<dbReference type="GO" id="GO:0046278">
    <property type="term" value="P:3,4-dihydroxybenzoate metabolic process"/>
    <property type="evidence" value="ECO:0007669"/>
    <property type="project" value="InterPro"/>
</dbReference>
<dbReference type="GO" id="GO:0003700">
    <property type="term" value="F:DNA-binding transcription factor activity"/>
    <property type="evidence" value="ECO:0007669"/>
    <property type="project" value="TreeGrafter"/>
</dbReference>
<evidence type="ECO:0000259" key="4">
    <source>
        <dbReference type="PROSITE" id="PS51077"/>
    </source>
</evidence>
<evidence type="ECO:0000259" key="5">
    <source>
        <dbReference type="PROSITE" id="PS51078"/>
    </source>
</evidence>
<dbReference type="Pfam" id="PF09339">
    <property type="entry name" value="HTH_IclR"/>
    <property type="match status" value="1"/>
</dbReference>
<feature type="domain" description="HTH iclR-type" evidence="4">
    <location>
        <begin position="8"/>
        <end position="68"/>
    </location>
</feature>
<dbReference type="RefSeq" id="WP_128270644.1">
    <property type="nucleotide sequence ID" value="NZ_SAUW01000023.1"/>
</dbReference>
<dbReference type="Gene3D" id="3.30.450.40">
    <property type="match status" value="1"/>
</dbReference>
<dbReference type="GO" id="GO:0045893">
    <property type="term" value="P:positive regulation of DNA-templated transcription"/>
    <property type="evidence" value="ECO:0007669"/>
    <property type="project" value="InterPro"/>
</dbReference>
<keyword evidence="2" id="KW-0238">DNA-binding</keyword>
<dbReference type="InterPro" id="IPR005471">
    <property type="entry name" value="Tscrpt_reg_IclR_N"/>
</dbReference>
<dbReference type="PANTHER" id="PTHR30136:SF34">
    <property type="entry name" value="TRANSCRIPTIONAL REGULATOR"/>
    <property type="match status" value="1"/>
</dbReference>
<dbReference type="SUPFAM" id="SSF55781">
    <property type="entry name" value="GAF domain-like"/>
    <property type="match status" value="1"/>
</dbReference>
<dbReference type="Proteomes" id="UP000285710">
    <property type="component" value="Unassembled WGS sequence"/>
</dbReference>
<keyword evidence="7" id="KW-1185">Reference proteome</keyword>
<reference evidence="6 7" key="1">
    <citation type="submission" date="2019-01" db="EMBL/GenBank/DDBJ databases">
        <title>Sinorhodobacter populi sp. nov. isolated from the symptomatic bark tissue of Populus euramericana canker.</title>
        <authorList>
            <person name="Xu G."/>
        </authorList>
    </citation>
    <scope>NUCLEOTIDE SEQUENCE [LARGE SCALE GENOMIC DNA]</scope>
    <source>
        <strain evidence="6 7">2D-5</strain>
    </source>
</reference>
<dbReference type="InterPro" id="IPR036388">
    <property type="entry name" value="WH-like_DNA-bd_sf"/>
</dbReference>
<dbReference type="PROSITE" id="PS51078">
    <property type="entry name" value="ICLR_ED"/>
    <property type="match status" value="1"/>
</dbReference>
<gene>
    <name evidence="6" type="ORF">D2T33_17475</name>
</gene>
<protein>
    <submittedName>
        <fullName evidence="6">IclR family transcriptional regulator</fullName>
    </submittedName>
</protein>
<dbReference type="InterPro" id="IPR029016">
    <property type="entry name" value="GAF-like_dom_sf"/>
</dbReference>
<keyword evidence="1" id="KW-0805">Transcription regulation</keyword>
<comment type="caution">
    <text evidence="6">The sequence shown here is derived from an EMBL/GenBank/DDBJ whole genome shotgun (WGS) entry which is preliminary data.</text>
</comment>
<dbReference type="PANTHER" id="PTHR30136">
    <property type="entry name" value="HELIX-TURN-HELIX TRANSCRIPTIONAL REGULATOR, ICLR FAMILY"/>
    <property type="match status" value="1"/>
</dbReference>
<dbReference type="InterPro" id="IPR012794">
    <property type="entry name" value="PcaR_PcaU"/>
</dbReference>
<evidence type="ECO:0000256" key="3">
    <source>
        <dbReference type="ARBA" id="ARBA00023163"/>
    </source>
</evidence>
<reference evidence="6 7" key="2">
    <citation type="submission" date="2019-01" db="EMBL/GenBank/DDBJ databases">
        <authorList>
            <person name="Li Y."/>
        </authorList>
    </citation>
    <scope>NUCLEOTIDE SEQUENCE [LARGE SCALE GENOMIC DNA]</scope>
    <source>
        <strain evidence="6 7">2D-5</strain>
    </source>
</reference>
<dbReference type="Pfam" id="PF01614">
    <property type="entry name" value="IclR_C"/>
    <property type="match status" value="1"/>
</dbReference>
<sequence>MVNKTDFIASLAKGLQVIEAFRAEHPRLAIADVAEATGLDRATARRCLLTLHELGYADYDGKFFTLTPRVLRLGMGTLAALPLAQVVQPWLDQLSERIGQSTSVAILDETEIVYLARAAQRRVMSIGLMPGSRLPAHSTSLGRVLLAALPEHEARAIVERSDLTPRTALSLTHPDDIMDRIRLARADGHALIDQEVEIGLRSIAVPLYSTSGRVVAALNTGVAAVQAAPGELETLYLPALLKVQDGLRRVLRG</sequence>
<keyword evidence="3" id="KW-0804">Transcription</keyword>
<name>A0A443IP13_9RHOB</name>
<proteinExistence type="predicted"/>
<accession>A0A443IP13</accession>
<evidence type="ECO:0000313" key="6">
    <source>
        <dbReference type="EMBL" id="RWR07262.1"/>
    </source>
</evidence>
<dbReference type="AlphaFoldDB" id="A0A443IP13"/>
<dbReference type="InterPro" id="IPR036390">
    <property type="entry name" value="WH_DNA-bd_sf"/>
</dbReference>
<dbReference type="InterPro" id="IPR014757">
    <property type="entry name" value="Tscrpt_reg_IclR_C"/>
</dbReference>
<organism evidence="6 7">
    <name type="scientific">Paenirhodobacter populi</name>
    <dbReference type="NCBI Taxonomy" id="2306993"/>
    <lineage>
        <taxon>Bacteria</taxon>
        <taxon>Pseudomonadati</taxon>
        <taxon>Pseudomonadota</taxon>
        <taxon>Alphaproteobacteria</taxon>
        <taxon>Rhodobacterales</taxon>
        <taxon>Rhodobacter group</taxon>
        <taxon>Paenirhodobacter</taxon>
    </lineage>
</organism>
<dbReference type="EMBL" id="SAUW01000023">
    <property type="protein sequence ID" value="RWR07262.1"/>
    <property type="molecule type" value="Genomic_DNA"/>
</dbReference>